<feature type="region of interest" description="Disordered" evidence="1">
    <location>
        <begin position="1"/>
        <end position="54"/>
    </location>
</feature>
<keyword evidence="3" id="KW-1185">Reference proteome</keyword>
<reference evidence="2 3" key="1">
    <citation type="submission" date="2020-03" db="EMBL/GenBank/DDBJ databases">
        <title>Whole genome sequencing of clinical and environmental type strains of Ochrobactrum.</title>
        <authorList>
            <person name="Dharne M."/>
        </authorList>
    </citation>
    <scope>NUCLEOTIDE SEQUENCE [LARGE SCALE GENOMIC DNA]</scope>
    <source>
        <strain evidence="2 3">CIP 109452</strain>
    </source>
</reference>
<comment type="caution">
    <text evidence="2">The sequence shown here is derived from an EMBL/GenBank/DDBJ whole genome shotgun (WGS) entry which is preliminary data.</text>
</comment>
<evidence type="ECO:0000313" key="2">
    <source>
        <dbReference type="EMBL" id="NKC02405.1"/>
    </source>
</evidence>
<name>A0ABX1DNF9_9HYPH</name>
<organism evidence="2 3">
    <name type="scientific">Brucella haematophila</name>
    <dbReference type="NCBI Taxonomy" id="419474"/>
    <lineage>
        <taxon>Bacteria</taxon>
        <taxon>Pseudomonadati</taxon>
        <taxon>Pseudomonadota</taxon>
        <taxon>Alphaproteobacteria</taxon>
        <taxon>Hyphomicrobiales</taxon>
        <taxon>Brucellaceae</taxon>
        <taxon>Brucella/Ochrobactrum group</taxon>
        <taxon>Brucella</taxon>
    </lineage>
</organism>
<gene>
    <name evidence="2" type="ORF">HED55_00385</name>
</gene>
<sequence length="113" mass="12486">MSPHQAKQAVRVANVPQSDFERQVESANPPTVTKLAEQGKKAAPKPIIDLKGRDPNEFNQSLHFIAEFEDYAKTLSAFDLETILPGLIAEEAARVRVAIAKIDAIHDRIATRI</sequence>
<evidence type="ECO:0000256" key="1">
    <source>
        <dbReference type="SAM" id="MobiDB-lite"/>
    </source>
</evidence>
<proteinExistence type="predicted"/>
<dbReference type="EMBL" id="JAAVLN010000001">
    <property type="protein sequence ID" value="NKC02405.1"/>
    <property type="molecule type" value="Genomic_DNA"/>
</dbReference>
<protein>
    <submittedName>
        <fullName evidence="2">Uncharacterized protein</fullName>
    </submittedName>
</protein>
<dbReference type="Proteomes" id="UP000704467">
    <property type="component" value="Unassembled WGS sequence"/>
</dbReference>
<evidence type="ECO:0000313" key="3">
    <source>
        <dbReference type="Proteomes" id="UP000704467"/>
    </source>
</evidence>
<accession>A0ABX1DNF9</accession>